<evidence type="ECO:0000313" key="2">
    <source>
        <dbReference type="EMBL" id="EHD13989.1"/>
    </source>
</evidence>
<organism evidence="2 3">
    <name type="scientific">Commensalibacter intestini A911</name>
    <dbReference type="NCBI Taxonomy" id="1088868"/>
    <lineage>
        <taxon>Bacteria</taxon>
        <taxon>Pseudomonadati</taxon>
        <taxon>Pseudomonadota</taxon>
        <taxon>Alphaproteobacteria</taxon>
        <taxon>Acetobacterales</taxon>
        <taxon>Acetobacteraceae</taxon>
    </lineage>
</organism>
<dbReference type="NCBIfam" id="NF047498">
    <property type="entry name" value="LIC_12616_fam"/>
    <property type="match status" value="1"/>
</dbReference>
<comment type="caution">
    <text evidence="2">The sequence shown here is derived from an EMBL/GenBank/DDBJ whole genome shotgun (WGS) entry which is preliminary data.</text>
</comment>
<dbReference type="Pfam" id="PF23961">
    <property type="entry name" value="Phage_tail_terminator_9"/>
    <property type="match status" value="1"/>
</dbReference>
<dbReference type="EMBL" id="AGFR01000007">
    <property type="protein sequence ID" value="EHD13989.1"/>
    <property type="molecule type" value="Genomic_DNA"/>
</dbReference>
<sequence length="196" mass="22318">MIKKSKSAQVIAKAPKDKDFPELKTLSHKEIYNLIAKFIRKAIPVKGVKLSIIHDSQNRASSPKSPYIVLQITDQKRLSSSETRYTDQYKIMWCRSQVSVHISFVGSQTIPALQMAYAFDVRFNDAWASEQFEQYSDILFPLYSDDINSEGQIINSEDQYDDACSINAYFEYHPELGVCANSAKEIVMDMDAAELL</sequence>
<proteinExistence type="predicted"/>
<dbReference type="InterPro" id="IPR057087">
    <property type="entry name" value="Gp12-like"/>
</dbReference>
<name>G6F0B7_9PROT</name>
<accession>G6F0B7</accession>
<evidence type="ECO:0000259" key="1">
    <source>
        <dbReference type="Pfam" id="PF23961"/>
    </source>
</evidence>
<evidence type="ECO:0000313" key="3">
    <source>
        <dbReference type="Proteomes" id="UP000005939"/>
    </source>
</evidence>
<dbReference type="STRING" id="1088868.CIN_13480"/>
<dbReference type="RefSeq" id="WP_008854338.1">
    <property type="nucleotide sequence ID" value="NZ_AGFR01000007.1"/>
</dbReference>
<gene>
    <name evidence="2" type="ORF">CIN_13480</name>
</gene>
<reference evidence="2 3" key="1">
    <citation type="submission" date="2011-10" db="EMBL/GenBank/DDBJ databases">
        <title>Genome Sequence of Commensalibacter intestini A911, isolated from Drosophila gut.</title>
        <authorList>
            <person name="Lee W.-J."/>
            <person name="Kim E.-K."/>
        </authorList>
    </citation>
    <scope>NUCLEOTIDE SEQUENCE [LARGE SCALE GENOMIC DNA]</scope>
    <source>
        <strain evidence="2 3">A911</strain>
    </source>
</reference>
<dbReference type="AlphaFoldDB" id="G6F0B7"/>
<protein>
    <recommendedName>
        <fullName evidence="1">Phage neck terminator protein gp12-like domain-containing protein</fullName>
    </recommendedName>
</protein>
<feature type="domain" description="Phage neck terminator protein gp12-like" evidence="1">
    <location>
        <begin position="35"/>
        <end position="174"/>
    </location>
</feature>
<dbReference type="Proteomes" id="UP000005939">
    <property type="component" value="Unassembled WGS sequence"/>
</dbReference>